<feature type="DNA-binding region" description="H-T-H motif" evidence="4">
    <location>
        <begin position="41"/>
        <end position="60"/>
    </location>
</feature>
<feature type="domain" description="HTH tetR-type" evidence="5">
    <location>
        <begin position="18"/>
        <end position="78"/>
    </location>
</feature>
<gene>
    <name evidence="6" type="ORF">JW322_15565</name>
</gene>
<evidence type="ECO:0000256" key="1">
    <source>
        <dbReference type="ARBA" id="ARBA00023015"/>
    </source>
</evidence>
<dbReference type="InterPro" id="IPR050109">
    <property type="entry name" value="HTH-type_TetR-like_transc_reg"/>
</dbReference>
<dbReference type="Pfam" id="PF00440">
    <property type="entry name" value="TetR_N"/>
    <property type="match status" value="1"/>
</dbReference>
<dbReference type="PANTHER" id="PTHR30055:SF234">
    <property type="entry name" value="HTH-TYPE TRANSCRIPTIONAL REGULATOR BETI"/>
    <property type="match status" value="1"/>
</dbReference>
<dbReference type="Proteomes" id="UP001162155">
    <property type="component" value="Unassembled WGS sequence"/>
</dbReference>
<keyword evidence="1" id="KW-0805">Transcription regulation</keyword>
<dbReference type="InterPro" id="IPR001647">
    <property type="entry name" value="HTH_TetR"/>
</dbReference>
<name>A0AA43DTJ9_PSESX</name>
<evidence type="ECO:0000313" key="7">
    <source>
        <dbReference type="Proteomes" id="UP001162155"/>
    </source>
</evidence>
<evidence type="ECO:0000256" key="4">
    <source>
        <dbReference type="PROSITE-ProRule" id="PRU00335"/>
    </source>
</evidence>
<dbReference type="AlphaFoldDB" id="A0AA43DTJ9"/>
<reference evidence="6" key="1">
    <citation type="submission" date="2021-02" db="EMBL/GenBank/DDBJ databases">
        <title>Genome analysis of blister spot of apple pathogen from New York area.</title>
        <authorList>
            <person name="Kandel P."/>
            <person name="Hockett K.L."/>
            <person name="Santander R."/>
            <person name="Acimovic S."/>
        </authorList>
    </citation>
    <scope>NUCLEOTIDE SEQUENCE</scope>
    <source>
        <strain evidence="6">PSP1</strain>
    </source>
</reference>
<evidence type="ECO:0000256" key="3">
    <source>
        <dbReference type="ARBA" id="ARBA00023163"/>
    </source>
</evidence>
<dbReference type="PRINTS" id="PR00455">
    <property type="entry name" value="HTHTETR"/>
</dbReference>
<dbReference type="InterPro" id="IPR009057">
    <property type="entry name" value="Homeodomain-like_sf"/>
</dbReference>
<dbReference type="PANTHER" id="PTHR30055">
    <property type="entry name" value="HTH-TYPE TRANSCRIPTIONAL REGULATOR RUTR"/>
    <property type="match status" value="1"/>
</dbReference>
<dbReference type="GO" id="GO:0000976">
    <property type="term" value="F:transcription cis-regulatory region binding"/>
    <property type="evidence" value="ECO:0007669"/>
    <property type="project" value="TreeGrafter"/>
</dbReference>
<sequence length="209" mass="23722">MEVINVALKELSRDARAGNVFEHRRDTALRLFAENGFKQVTMRDLAQRVGLKAGSIYHYFESKEQLLFEFLEAVYDALLLPNRRASTVTATTSSARLQSFVISHIQVYRSIPLHFQLLEKERRNLTGAYDAALTSMQRSTRRFCTTSFSLWLKVSTAPPRSLVRWSASSILYPGVYSGRVSPRLTSGESCSNWRLKRWRSSANGLVVGP</sequence>
<evidence type="ECO:0000313" key="6">
    <source>
        <dbReference type="EMBL" id="MDH4623143.1"/>
    </source>
</evidence>
<dbReference type="PROSITE" id="PS50977">
    <property type="entry name" value="HTH_TETR_2"/>
    <property type="match status" value="1"/>
</dbReference>
<accession>A0AA43DTJ9</accession>
<protein>
    <submittedName>
        <fullName evidence="6">TetR/AcrR family transcriptional regulator</fullName>
    </submittedName>
</protein>
<proteinExistence type="predicted"/>
<dbReference type="Gene3D" id="1.10.357.10">
    <property type="entry name" value="Tetracycline Repressor, domain 2"/>
    <property type="match status" value="1"/>
</dbReference>
<organism evidence="6 7">
    <name type="scientific">Pseudomonas syringae pv. papulans</name>
    <dbReference type="NCBI Taxonomy" id="83963"/>
    <lineage>
        <taxon>Bacteria</taxon>
        <taxon>Pseudomonadati</taxon>
        <taxon>Pseudomonadota</taxon>
        <taxon>Gammaproteobacteria</taxon>
        <taxon>Pseudomonadales</taxon>
        <taxon>Pseudomonadaceae</taxon>
        <taxon>Pseudomonas</taxon>
        <taxon>Pseudomonas syringae</taxon>
    </lineage>
</organism>
<evidence type="ECO:0000256" key="2">
    <source>
        <dbReference type="ARBA" id="ARBA00023125"/>
    </source>
</evidence>
<keyword evidence="2 4" id="KW-0238">DNA-binding</keyword>
<evidence type="ECO:0000259" key="5">
    <source>
        <dbReference type="PROSITE" id="PS50977"/>
    </source>
</evidence>
<dbReference type="GO" id="GO:0003700">
    <property type="term" value="F:DNA-binding transcription factor activity"/>
    <property type="evidence" value="ECO:0007669"/>
    <property type="project" value="TreeGrafter"/>
</dbReference>
<dbReference type="SUPFAM" id="SSF46689">
    <property type="entry name" value="Homeodomain-like"/>
    <property type="match status" value="1"/>
</dbReference>
<keyword evidence="3" id="KW-0804">Transcription</keyword>
<comment type="caution">
    <text evidence="6">The sequence shown here is derived from an EMBL/GenBank/DDBJ whole genome shotgun (WGS) entry which is preliminary data.</text>
</comment>
<dbReference type="EMBL" id="JAFFRZ010000001">
    <property type="protein sequence ID" value="MDH4623143.1"/>
    <property type="molecule type" value="Genomic_DNA"/>
</dbReference>